<dbReference type="GO" id="GO:0005737">
    <property type="term" value="C:cytoplasm"/>
    <property type="evidence" value="ECO:0007669"/>
    <property type="project" value="TreeGrafter"/>
</dbReference>
<feature type="region of interest" description="Disordered" evidence="4">
    <location>
        <begin position="824"/>
        <end position="857"/>
    </location>
</feature>
<dbReference type="Gene3D" id="2.130.10.30">
    <property type="entry name" value="Regulator of chromosome condensation 1/beta-lactamase-inhibitor protein II"/>
    <property type="match status" value="1"/>
</dbReference>
<organism evidence="6 7">
    <name type="scientific">Calicophoron daubneyi</name>
    <name type="common">Rumen fluke</name>
    <name type="synonym">Paramphistomum daubneyi</name>
    <dbReference type="NCBI Taxonomy" id="300641"/>
    <lineage>
        <taxon>Eukaryota</taxon>
        <taxon>Metazoa</taxon>
        <taxon>Spiralia</taxon>
        <taxon>Lophotrochozoa</taxon>
        <taxon>Platyhelminthes</taxon>
        <taxon>Trematoda</taxon>
        <taxon>Digenea</taxon>
        <taxon>Plagiorchiida</taxon>
        <taxon>Pronocephalata</taxon>
        <taxon>Paramphistomoidea</taxon>
        <taxon>Paramphistomidae</taxon>
        <taxon>Calicophoron</taxon>
    </lineage>
</organism>
<feature type="repeat" description="RCC1" evidence="3">
    <location>
        <begin position="450"/>
        <end position="507"/>
    </location>
</feature>
<dbReference type="AlphaFoldDB" id="A0AAV2TPE7"/>
<protein>
    <recommendedName>
        <fullName evidence="5">RCC1-like domain-containing protein</fullName>
    </recommendedName>
</protein>
<feature type="domain" description="RCC1-like" evidence="5">
    <location>
        <begin position="59"/>
        <end position="558"/>
    </location>
</feature>
<dbReference type="PANTHER" id="PTHR45982:SF1">
    <property type="entry name" value="REGULATOR OF CHROMOSOME CONDENSATION"/>
    <property type="match status" value="1"/>
</dbReference>
<feature type="repeat" description="RCC1" evidence="3">
    <location>
        <begin position="508"/>
        <end position="562"/>
    </location>
</feature>
<dbReference type="InterPro" id="IPR058923">
    <property type="entry name" value="RCC1-like_dom"/>
</dbReference>
<evidence type="ECO:0000256" key="2">
    <source>
        <dbReference type="ARBA" id="ARBA00022737"/>
    </source>
</evidence>
<feature type="region of interest" description="Disordered" evidence="4">
    <location>
        <begin position="725"/>
        <end position="746"/>
    </location>
</feature>
<keyword evidence="1" id="KW-0344">Guanine-nucleotide releasing factor</keyword>
<dbReference type="GO" id="GO:0005085">
    <property type="term" value="F:guanyl-nucleotide exchange factor activity"/>
    <property type="evidence" value="ECO:0007669"/>
    <property type="project" value="TreeGrafter"/>
</dbReference>
<evidence type="ECO:0000256" key="3">
    <source>
        <dbReference type="PROSITE-ProRule" id="PRU00235"/>
    </source>
</evidence>
<feature type="repeat" description="RCC1" evidence="3">
    <location>
        <begin position="203"/>
        <end position="278"/>
    </location>
</feature>
<dbReference type="PANTHER" id="PTHR45982">
    <property type="entry name" value="REGULATOR OF CHROMOSOME CONDENSATION"/>
    <property type="match status" value="1"/>
</dbReference>
<feature type="compositionally biased region" description="Polar residues" evidence="4">
    <location>
        <begin position="727"/>
        <end position="739"/>
    </location>
</feature>
<dbReference type="PROSITE" id="PS00626">
    <property type="entry name" value="RCC1_2"/>
    <property type="match status" value="2"/>
</dbReference>
<dbReference type="InterPro" id="IPR051553">
    <property type="entry name" value="Ran_GTPase-activating"/>
</dbReference>
<accession>A0AAV2TPE7</accession>
<feature type="repeat" description="RCC1" evidence="3">
    <location>
        <begin position="120"/>
        <end position="202"/>
    </location>
</feature>
<feature type="repeat" description="RCC1" evidence="3">
    <location>
        <begin position="56"/>
        <end position="119"/>
    </location>
</feature>
<evidence type="ECO:0000313" key="7">
    <source>
        <dbReference type="Proteomes" id="UP001497525"/>
    </source>
</evidence>
<dbReference type="SUPFAM" id="SSF50985">
    <property type="entry name" value="RCC1/BLIP-II"/>
    <property type="match status" value="1"/>
</dbReference>
<reference evidence="6" key="1">
    <citation type="submission" date="2024-06" db="EMBL/GenBank/DDBJ databases">
        <authorList>
            <person name="Liu X."/>
            <person name="Lenzi L."/>
            <person name="Haldenby T S."/>
            <person name="Uol C."/>
        </authorList>
    </citation>
    <scope>NUCLEOTIDE SEQUENCE</scope>
</reference>
<evidence type="ECO:0000313" key="6">
    <source>
        <dbReference type="EMBL" id="CAL5138726.1"/>
    </source>
</evidence>
<dbReference type="Proteomes" id="UP001497525">
    <property type="component" value="Unassembled WGS sequence"/>
</dbReference>
<feature type="compositionally biased region" description="Polar residues" evidence="4">
    <location>
        <begin position="824"/>
        <end position="844"/>
    </location>
</feature>
<comment type="caution">
    <text evidence="6">The sequence shown here is derived from an EMBL/GenBank/DDBJ whole genome shotgun (WGS) entry which is preliminary data.</text>
</comment>
<evidence type="ECO:0000259" key="5">
    <source>
        <dbReference type="Pfam" id="PF25390"/>
    </source>
</evidence>
<feature type="repeat" description="RCC1" evidence="3">
    <location>
        <begin position="279"/>
        <end position="341"/>
    </location>
</feature>
<feature type="region of interest" description="Disordered" evidence="4">
    <location>
        <begin position="558"/>
        <end position="608"/>
    </location>
</feature>
<keyword evidence="2" id="KW-0677">Repeat</keyword>
<dbReference type="PRINTS" id="PR00633">
    <property type="entry name" value="RCCNDNSATION"/>
</dbReference>
<gene>
    <name evidence="6" type="ORF">CDAUBV1_LOCUS13538</name>
</gene>
<name>A0AAV2TPE7_CALDB</name>
<evidence type="ECO:0000256" key="4">
    <source>
        <dbReference type="SAM" id="MobiDB-lite"/>
    </source>
</evidence>
<dbReference type="Pfam" id="PF25390">
    <property type="entry name" value="WD40_RLD"/>
    <property type="match status" value="1"/>
</dbReference>
<feature type="region of interest" description="Disordered" evidence="4">
    <location>
        <begin position="1"/>
        <end position="31"/>
    </location>
</feature>
<dbReference type="InterPro" id="IPR009091">
    <property type="entry name" value="RCC1/BLIP-II"/>
</dbReference>
<evidence type="ECO:0000256" key="1">
    <source>
        <dbReference type="ARBA" id="ARBA00022658"/>
    </source>
</evidence>
<dbReference type="PROSITE" id="PS50012">
    <property type="entry name" value="RCC1_3"/>
    <property type="match status" value="6"/>
</dbReference>
<dbReference type="EMBL" id="CAXLJL010000523">
    <property type="protein sequence ID" value="CAL5138726.1"/>
    <property type="molecule type" value="Genomic_DNA"/>
</dbReference>
<proteinExistence type="predicted"/>
<dbReference type="InterPro" id="IPR000408">
    <property type="entry name" value="Reg_chr_condens"/>
</dbReference>
<sequence>MVVRTQGASRGPIPMSRAKRNSLHMETPSKKRRKVVPSMVTVKQPVAPQTIYTVPGTPLVFGVGDTGQLGLGPDLTERSRPSRFNAAGWGALLLDEKTAETFFTQVCAGGMHTVCLTANGRVITCGCNDEGALGRKVSSDSDINDQRASDTSLHVDINEIALKDAEDAVVDETHPGYVPLPLSTKITMVSAGDSHTAALDSNGQVWLWGTFRGPNGPIGLTQPGEISMTPRRLFERVTEGGNNCQSTPATSNTALLTPDARIIKIASGQDHLVLLTDDGRLYTMGCGEQGQLGRIAERFARTGGRSGMNLLLQPSECRVRGAVRFSDAWAGGFATFARCQSTGAIYACGLNNYGQLGLLGSSNSSRVHASAQNGGADLDGEDVEMSESTVDAAKVITDQNEADKSEAALIARQGPLIQFMLTRAFGFIPERDWRQFAVSMHHTLALDKGGTVYAVGRPDYGRLGLGFAIATSGLSVPTPTPITSFPSDRVCSWIACGEACSFAVDTQGTAYSWGMGSNRQLGHGEEDEDCYEPGIILGKQLQNRRVSMVDAGGQHTVLLAHPNTPDESKPSFGELTITDDSSHNGPDQGHNDPKPLPLPPSLKSNTDSKPIILDAAQSALSSALESADPVVSPMDLGTKLDELSSLTSGLCTEPLLVPPMGAVASQTRRVRRLSPSSISGSVTTTILGTIGPGGESTTCSTAGATINSSVHSSLVSDSSSVGSCASNTSTSSQLNSAKSTDGGGSSRCSSFDTYSIQSSLPVIPLPEDHSSVGAAQSRVLDPFNASVIVAPSSRDICQVGGGISSTLGVPAGSARIRSAGMSICSTSSEPGIPTDTTSLGSMTASPGDLANGEHSNN</sequence>